<accession>A0ABS3R3A4</accession>
<dbReference type="EMBL" id="JAGEOK010000014">
    <property type="protein sequence ID" value="MBO2440302.1"/>
    <property type="molecule type" value="Genomic_DNA"/>
</dbReference>
<proteinExistence type="predicted"/>
<comment type="caution">
    <text evidence="1">The sequence shown here is derived from an EMBL/GenBank/DDBJ whole genome shotgun (WGS) entry which is preliminary data.</text>
</comment>
<gene>
    <name evidence="1" type="ORF">J4557_22500</name>
</gene>
<dbReference type="RefSeq" id="WP_208268690.1">
    <property type="nucleotide sequence ID" value="NZ_JAGEOK010000014.1"/>
</dbReference>
<evidence type="ECO:0000313" key="1">
    <source>
        <dbReference type="EMBL" id="MBO2440302.1"/>
    </source>
</evidence>
<protein>
    <submittedName>
        <fullName evidence="1">Uncharacterized protein</fullName>
    </submittedName>
</protein>
<dbReference type="Proteomes" id="UP000666915">
    <property type="component" value="Unassembled WGS sequence"/>
</dbReference>
<name>A0ABS3R3A4_9ACTN</name>
<reference evidence="1 2" key="1">
    <citation type="submission" date="2021-03" db="EMBL/GenBank/DDBJ databases">
        <authorList>
            <person name="Kanchanasin P."/>
            <person name="Saeng-In P."/>
            <person name="Phongsopitanun W."/>
            <person name="Yuki M."/>
            <person name="Kudo T."/>
            <person name="Ohkuma M."/>
            <person name="Tanasupawat S."/>
        </authorList>
    </citation>
    <scope>NUCLEOTIDE SEQUENCE [LARGE SCALE GENOMIC DNA]</scope>
    <source>
        <strain evidence="1 2">L46</strain>
    </source>
</reference>
<evidence type="ECO:0000313" key="2">
    <source>
        <dbReference type="Proteomes" id="UP000666915"/>
    </source>
</evidence>
<organism evidence="1 2">
    <name type="scientific">Actinomadura nitritigenes</name>
    <dbReference type="NCBI Taxonomy" id="134602"/>
    <lineage>
        <taxon>Bacteria</taxon>
        <taxon>Bacillati</taxon>
        <taxon>Actinomycetota</taxon>
        <taxon>Actinomycetes</taxon>
        <taxon>Streptosporangiales</taxon>
        <taxon>Thermomonosporaceae</taxon>
        <taxon>Actinomadura</taxon>
    </lineage>
</organism>
<keyword evidence="2" id="KW-1185">Reference proteome</keyword>
<sequence length="178" mass="20459">MTARIGLIPKLTAWVRFRRPLRHAWGQARFLYRNVLAIGQYEAMPLDQPVPRMLKVVDTAVLVTLEEIALRLSLSQRLPAAWVVENTAPEGRHYLWPAFWHRLSHRPDIPDHLRCELLLQLRTGDQVRSLLDVLPVDFDPLANVTSHDEGQRVGYLLNTELSVREWDLRRGEGASGSE</sequence>